<dbReference type="NCBIfam" id="NF009270">
    <property type="entry name" value="PRK12627.1"/>
    <property type="match status" value="1"/>
</dbReference>
<evidence type="ECO:0000259" key="3">
    <source>
        <dbReference type="Pfam" id="PF00460"/>
    </source>
</evidence>
<dbReference type="RefSeq" id="WP_089233777.1">
    <property type="nucleotide sequence ID" value="NZ_FZOY01000005.1"/>
</dbReference>
<keyword evidence="4" id="KW-0969">Cilium</keyword>
<comment type="subcellular location">
    <subcellularLocation>
        <location evidence="1">Bacterial flagellum basal body</location>
    </subcellularLocation>
</comment>
<keyword evidence="4" id="KW-0282">Flagellum</keyword>
<dbReference type="OrthoDB" id="9788334at2"/>
<dbReference type="EMBL" id="FZOY01000005">
    <property type="protein sequence ID" value="SNT03406.1"/>
    <property type="molecule type" value="Genomic_DNA"/>
</dbReference>
<accession>A0A239JBK1</accession>
<feature type="region of interest" description="Disordered" evidence="2">
    <location>
        <begin position="54"/>
        <end position="75"/>
    </location>
</feature>
<reference evidence="4 5" key="1">
    <citation type="submission" date="2017-06" db="EMBL/GenBank/DDBJ databases">
        <authorList>
            <person name="Kim H.J."/>
            <person name="Triplett B.A."/>
        </authorList>
    </citation>
    <scope>NUCLEOTIDE SEQUENCE [LARGE SCALE GENOMIC DNA]</scope>
    <source>
        <strain evidence="4 5">DSM 29339</strain>
    </source>
</reference>
<proteinExistence type="predicted"/>
<feature type="compositionally biased region" description="Basic and acidic residues" evidence="2">
    <location>
        <begin position="60"/>
        <end position="74"/>
    </location>
</feature>
<dbReference type="InterPro" id="IPR001444">
    <property type="entry name" value="Flag_bb_rod_N"/>
</dbReference>
<evidence type="ECO:0000256" key="2">
    <source>
        <dbReference type="SAM" id="MobiDB-lite"/>
    </source>
</evidence>
<evidence type="ECO:0000313" key="5">
    <source>
        <dbReference type="Proteomes" id="UP000198426"/>
    </source>
</evidence>
<keyword evidence="5" id="KW-1185">Reference proteome</keyword>
<name>A0A239JBK1_9RHOB</name>
<feature type="domain" description="Flagellar basal body rod protein N-terminal" evidence="3">
    <location>
        <begin position="16"/>
        <end position="38"/>
    </location>
</feature>
<dbReference type="Proteomes" id="UP000198426">
    <property type="component" value="Unassembled WGS sequence"/>
</dbReference>
<evidence type="ECO:0000313" key="4">
    <source>
        <dbReference type="EMBL" id="SNT03406.1"/>
    </source>
</evidence>
<protein>
    <submittedName>
        <fullName evidence="4">Flagellar basal-body rod protein FlgB</fullName>
    </submittedName>
</protein>
<evidence type="ECO:0000256" key="1">
    <source>
        <dbReference type="ARBA" id="ARBA00004117"/>
    </source>
</evidence>
<dbReference type="GO" id="GO:0009425">
    <property type="term" value="C:bacterial-type flagellum basal body"/>
    <property type="evidence" value="ECO:0007669"/>
    <property type="project" value="UniProtKB-SubCell"/>
</dbReference>
<dbReference type="AlphaFoldDB" id="A0A239JBK1"/>
<sequence>MFENLEILRLAQGMAQHAVTRQSVVARNLANVDTPGYQQRDIASFAEVWQQSDSAAPLQRTRESHLDWGSRRSPPDAAVIADATSEPNGNSVSVETEIMKSVEVRQQHDIALSIYRSSLNVLRASLGR</sequence>
<dbReference type="Pfam" id="PF00460">
    <property type="entry name" value="Flg_bb_rod"/>
    <property type="match status" value="1"/>
</dbReference>
<organism evidence="4 5">
    <name type="scientific">Tropicimonas sediminicola</name>
    <dbReference type="NCBI Taxonomy" id="1031541"/>
    <lineage>
        <taxon>Bacteria</taxon>
        <taxon>Pseudomonadati</taxon>
        <taxon>Pseudomonadota</taxon>
        <taxon>Alphaproteobacteria</taxon>
        <taxon>Rhodobacterales</taxon>
        <taxon>Roseobacteraceae</taxon>
        <taxon>Tropicimonas</taxon>
    </lineage>
</organism>
<keyword evidence="4" id="KW-0966">Cell projection</keyword>
<gene>
    <name evidence="4" type="ORF">SAMN05421757_105203</name>
</gene>